<evidence type="ECO:0000313" key="2">
    <source>
        <dbReference type="EMBL" id="CBK23072.2"/>
    </source>
</evidence>
<dbReference type="OrthoDB" id="1043111at2759"/>
<dbReference type="EMBL" id="FN668654">
    <property type="protein sequence ID" value="CBK23072.2"/>
    <property type="molecule type" value="Genomic_DNA"/>
</dbReference>
<organism evidence="2">
    <name type="scientific">Blastocystis hominis</name>
    <dbReference type="NCBI Taxonomy" id="12968"/>
    <lineage>
        <taxon>Eukaryota</taxon>
        <taxon>Sar</taxon>
        <taxon>Stramenopiles</taxon>
        <taxon>Bigyra</taxon>
        <taxon>Opalozoa</taxon>
        <taxon>Opalinata</taxon>
        <taxon>Blastocystidae</taxon>
        <taxon>Blastocystis</taxon>
    </lineage>
</organism>
<dbReference type="InterPro" id="IPR029071">
    <property type="entry name" value="Ubiquitin-like_domsf"/>
</dbReference>
<feature type="domain" description="Ubiquitin-like" evidence="1">
    <location>
        <begin position="1"/>
        <end position="60"/>
    </location>
</feature>
<proteinExistence type="predicted"/>
<keyword evidence="3" id="KW-1185">Reference proteome</keyword>
<dbReference type="PROSITE" id="PS50053">
    <property type="entry name" value="UBIQUITIN_2"/>
    <property type="match status" value="1"/>
</dbReference>
<dbReference type="RefSeq" id="XP_012897120.1">
    <property type="nucleotide sequence ID" value="XM_013041666.1"/>
</dbReference>
<dbReference type="Gene3D" id="3.10.20.90">
    <property type="entry name" value="Phosphatidylinositol 3-kinase Catalytic Subunit, Chain A, domain 1"/>
    <property type="match status" value="1"/>
</dbReference>
<name>D8M4T3_BLAHO</name>
<evidence type="ECO:0000313" key="3">
    <source>
        <dbReference type="Proteomes" id="UP000008312"/>
    </source>
</evidence>
<dbReference type="Proteomes" id="UP000008312">
    <property type="component" value="Unassembled WGS sequence"/>
</dbReference>
<dbReference type="GeneID" id="24923230"/>
<protein>
    <recommendedName>
        <fullName evidence="1">Ubiquitin-like domain-containing protein</fullName>
    </recommendedName>
</protein>
<dbReference type="Pfam" id="PF00240">
    <property type="entry name" value="ubiquitin"/>
    <property type="match status" value="1"/>
</dbReference>
<dbReference type="SUPFAM" id="SSF54236">
    <property type="entry name" value="Ubiquitin-like"/>
    <property type="match status" value="1"/>
</dbReference>
<accession>D8M4T3</accession>
<sequence>MQIIIKTVSGRKRDFNLDDNLTVDCSGKRNKDVADLKKSLMEKEGISPDQFRLIVKGKVM</sequence>
<evidence type="ECO:0000259" key="1">
    <source>
        <dbReference type="PROSITE" id="PS50053"/>
    </source>
</evidence>
<dbReference type="InterPro" id="IPR000626">
    <property type="entry name" value="Ubiquitin-like_dom"/>
</dbReference>
<dbReference type="InParanoid" id="D8M4T3"/>
<dbReference type="AlphaFoldDB" id="D8M4T3"/>
<gene>
    <name evidence="2" type="ORF">GSBLH_T00007106001</name>
</gene>
<reference evidence="2" key="1">
    <citation type="submission" date="2010-02" db="EMBL/GenBank/DDBJ databases">
        <title>Sequencing and annotation of the Blastocystis hominis genome.</title>
        <authorList>
            <person name="Wincker P."/>
        </authorList>
    </citation>
    <scope>NUCLEOTIDE SEQUENCE</scope>
    <source>
        <strain evidence="2">Singapore isolate B</strain>
    </source>
</reference>